<comment type="caution">
    <text evidence="1">The sequence shown here is derived from an EMBL/GenBank/DDBJ whole genome shotgun (WGS) entry which is preliminary data.</text>
</comment>
<dbReference type="Proteomes" id="UP001568894">
    <property type="component" value="Unassembled WGS sequence"/>
</dbReference>
<keyword evidence="2" id="KW-1185">Reference proteome</keyword>
<evidence type="ECO:0000313" key="2">
    <source>
        <dbReference type="Proteomes" id="UP001568894"/>
    </source>
</evidence>
<gene>
    <name evidence="1" type="ORF">QO192_09560</name>
</gene>
<proteinExistence type="predicted"/>
<name>A0ABV4KGA3_9FLAO</name>
<accession>A0ABV4KGA3</accession>
<organism evidence="1 2">
    <name type="scientific">Flavobacterium frigidarium</name>
    <dbReference type="NCBI Taxonomy" id="99286"/>
    <lineage>
        <taxon>Bacteria</taxon>
        <taxon>Pseudomonadati</taxon>
        <taxon>Bacteroidota</taxon>
        <taxon>Flavobacteriia</taxon>
        <taxon>Flavobacteriales</taxon>
        <taxon>Flavobacteriaceae</taxon>
        <taxon>Flavobacterium</taxon>
    </lineage>
</organism>
<reference evidence="1 2" key="1">
    <citation type="submission" date="2023-05" db="EMBL/GenBank/DDBJ databases">
        <title>Adaptations of aquatic viruses from atmosphere-close ecosystems of the Central Arctic Ocean.</title>
        <authorList>
            <person name="Rahlff J."/>
            <person name="Holmfeldt K."/>
        </authorList>
    </citation>
    <scope>NUCLEOTIDE SEQUENCE [LARGE SCALE GENOMIC DNA]</scope>
    <source>
        <strain evidence="1 2">Arc14</strain>
    </source>
</reference>
<sequence length="100" mass="11352">MKTEKRLTFQLVEGEFSPLEAKKILLGLINSKINFHQLEHFSNEVRFNDKTSHAKQRVATLTNASEQITDLVATTNNMQFKIEGSIQITLVPVKEPAINK</sequence>
<evidence type="ECO:0000313" key="1">
    <source>
        <dbReference type="EMBL" id="MEZ7515524.1"/>
    </source>
</evidence>
<protein>
    <submittedName>
        <fullName evidence="1">Uncharacterized protein</fullName>
    </submittedName>
</protein>
<dbReference type="EMBL" id="JASMRN010000007">
    <property type="protein sequence ID" value="MEZ7515524.1"/>
    <property type="molecule type" value="Genomic_DNA"/>
</dbReference>
<dbReference type="RefSeq" id="WP_371569980.1">
    <property type="nucleotide sequence ID" value="NZ_JASMRN010000007.1"/>
</dbReference>